<dbReference type="PANTHER" id="PTHR33446">
    <property type="entry name" value="PROTEIN TONB-RELATED"/>
    <property type="match status" value="1"/>
</dbReference>
<feature type="region of interest" description="Disordered" evidence="10">
    <location>
        <begin position="76"/>
        <end position="195"/>
    </location>
</feature>
<evidence type="ECO:0000256" key="4">
    <source>
        <dbReference type="ARBA" id="ARBA00022475"/>
    </source>
</evidence>
<evidence type="ECO:0000256" key="10">
    <source>
        <dbReference type="SAM" id="MobiDB-lite"/>
    </source>
</evidence>
<keyword evidence="3" id="KW-0813">Transport</keyword>
<organism evidence="12 13">
    <name type="scientific">Tepidimonas charontis</name>
    <dbReference type="NCBI Taxonomy" id="2267262"/>
    <lineage>
        <taxon>Bacteria</taxon>
        <taxon>Pseudomonadati</taxon>
        <taxon>Pseudomonadota</taxon>
        <taxon>Betaproteobacteria</taxon>
        <taxon>Burkholderiales</taxon>
        <taxon>Tepidimonas</taxon>
    </lineage>
</organism>
<protein>
    <recommendedName>
        <fullName evidence="11">TonB C-terminal domain-containing protein</fullName>
    </recommendedName>
</protein>
<keyword evidence="8" id="KW-1133">Transmembrane helix</keyword>
<dbReference type="GO" id="GO:0015031">
    <property type="term" value="P:protein transport"/>
    <property type="evidence" value="ECO:0007669"/>
    <property type="project" value="UniProtKB-KW"/>
</dbReference>
<dbReference type="GO" id="GO:0055085">
    <property type="term" value="P:transmembrane transport"/>
    <property type="evidence" value="ECO:0007669"/>
    <property type="project" value="InterPro"/>
</dbReference>
<comment type="subcellular location">
    <subcellularLocation>
        <location evidence="1">Cell inner membrane</location>
        <topology evidence="1">Single-pass membrane protein</topology>
        <orientation evidence="1">Periplasmic side</orientation>
    </subcellularLocation>
</comment>
<dbReference type="Proteomes" id="UP000318294">
    <property type="component" value="Unassembled WGS sequence"/>
</dbReference>
<reference evidence="12 13" key="1">
    <citation type="submission" date="2019-07" db="EMBL/GenBank/DDBJ databases">
        <title>Tepidimonas charontis SPSP-6 draft genome.</title>
        <authorList>
            <person name="Da Costa M.S."/>
            <person name="Froufe H.J.C."/>
            <person name="Egas C."/>
            <person name="Albuquerque L."/>
        </authorList>
    </citation>
    <scope>NUCLEOTIDE SEQUENCE [LARGE SCALE GENOMIC DNA]</scope>
    <source>
        <strain evidence="12 13">SPSP-6</strain>
    </source>
</reference>
<feature type="compositionally biased region" description="Polar residues" evidence="10">
    <location>
        <begin position="129"/>
        <end position="138"/>
    </location>
</feature>
<evidence type="ECO:0000259" key="11">
    <source>
        <dbReference type="PROSITE" id="PS52015"/>
    </source>
</evidence>
<dbReference type="Gene3D" id="3.30.1150.10">
    <property type="match status" value="1"/>
</dbReference>
<evidence type="ECO:0000256" key="2">
    <source>
        <dbReference type="ARBA" id="ARBA00006555"/>
    </source>
</evidence>
<dbReference type="AlphaFoldDB" id="A0A554XF56"/>
<keyword evidence="7" id="KW-0653">Protein transport</keyword>
<dbReference type="NCBIfam" id="TIGR01352">
    <property type="entry name" value="tonB_Cterm"/>
    <property type="match status" value="1"/>
</dbReference>
<feature type="compositionally biased region" description="Pro residues" evidence="10">
    <location>
        <begin position="85"/>
        <end position="101"/>
    </location>
</feature>
<dbReference type="PANTHER" id="PTHR33446:SF2">
    <property type="entry name" value="PROTEIN TONB"/>
    <property type="match status" value="1"/>
</dbReference>
<dbReference type="InterPro" id="IPR006260">
    <property type="entry name" value="TonB/TolA_C"/>
</dbReference>
<comment type="caution">
    <text evidence="12">The sequence shown here is derived from an EMBL/GenBank/DDBJ whole genome shotgun (WGS) entry which is preliminary data.</text>
</comment>
<keyword evidence="6" id="KW-0812">Transmembrane</keyword>
<dbReference type="GO" id="GO:0031992">
    <property type="term" value="F:energy transducer activity"/>
    <property type="evidence" value="ECO:0007669"/>
    <property type="project" value="TreeGrafter"/>
</dbReference>
<dbReference type="GO" id="GO:0098797">
    <property type="term" value="C:plasma membrane protein complex"/>
    <property type="evidence" value="ECO:0007669"/>
    <property type="project" value="TreeGrafter"/>
</dbReference>
<evidence type="ECO:0000256" key="5">
    <source>
        <dbReference type="ARBA" id="ARBA00022519"/>
    </source>
</evidence>
<name>A0A554XF56_9BURK</name>
<keyword evidence="5" id="KW-0997">Cell inner membrane</keyword>
<dbReference type="Pfam" id="PF03544">
    <property type="entry name" value="TonB_C"/>
    <property type="match status" value="1"/>
</dbReference>
<evidence type="ECO:0000256" key="6">
    <source>
        <dbReference type="ARBA" id="ARBA00022692"/>
    </source>
</evidence>
<sequence>MTSVPLPPSPPAISTPPPTPLTARQRRLVVTAAVLALHGLGIAALYRLDHGTVNTKAPRLVAAALVPVSVPAPAPADRTAMLSRPPAPPARPLQPPPPSPPQRAAAPAAREQVRPLEPTPTPPMVTPTARSINPTEPQSALAVPLASASGEPFPPSALPAAPHPTGRPTSEAEAFSPAGAAATAPAVSPTPPPARIELPSASAAYLNNPPPPYPALSRRLGEEGRVVLRVRIEADGTASAAEIRTSSGYERLDQAALAAVLRWRYVPGTRNGKPEAMWFLVPIHFKLE</sequence>
<dbReference type="SUPFAM" id="SSF74653">
    <property type="entry name" value="TolA/TonB C-terminal domain"/>
    <property type="match status" value="1"/>
</dbReference>
<keyword evidence="4" id="KW-1003">Cell membrane</keyword>
<evidence type="ECO:0000256" key="3">
    <source>
        <dbReference type="ARBA" id="ARBA00022448"/>
    </source>
</evidence>
<dbReference type="InterPro" id="IPR037682">
    <property type="entry name" value="TonB_C"/>
</dbReference>
<dbReference type="OrthoDB" id="9792439at2"/>
<proteinExistence type="inferred from homology"/>
<gene>
    <name evidence="12" type="ORF">Tchar_01339</name>
</gene>
<dbReference type="EMBL" id="VJON01000018">
    <property type="protein sequence ID" value="TSE34470.1"/>
    <property type="molecule type" value="Genomic_DNA"/>
</dbReference>
<keyword evidence="13" id="KW-1185">Reference proteome</keyword>
<feature type="compositionally biased region" description="Low complexity" evidence="10">
    <location>
        <begin position="171"/>
        <end position="187"/>
    </location>
</feature>
<feature type="domain" description="TonB C-terminal" evidence="11">
    <location>
        <begin position="198"/>
        <end position="288"/>
    </location>
</feature>
<dbReference type="RefSeq" id="WP_144328296.1">
    <property type="nucleotide sequence ID" value="NZ_VJON01000018.1"/>
</dbReference>
<dbReference type="InterPro" id="IPR051045">
    <property type="entry name" value="TonB-dependent_transducer"/>
</dbReference>
<comment type="similarity">
    <text evidence="2">Belongs to the TonB family.</text>
</comment>
<dbReference type="PROSITE" id="PS52015">
    <property type="entry name" value="TONB_CTD"/>
    <property type="match status" value="1"/>
</dbReference>
<evidence type="ECO:0000313" key="12">
    <source>
        <dbReference type="EMBL" id="TSE34470.1"/>
    </source>
</evidence>
<keyword evidence="9" id="KW-0472">Membrane</keyword>
<evidence type="ECO:0000256" key="8">
    <source>
        <dbReference type="ARBA" id="ARBA00022989"/>
    </source>
</evidence>
<evidence type="ECO:0000256" key="1">
    <source>
        <dbReference type="ARBA" id="ARBA00004383"/>
    </source>
</evidence>
<evidence type="ECO:0000256" key="7">
    <source>
        <dbReference type="ARBA" id="ARBA00022927"/>
    </source>
</evidence>
<evidence type="ECO:0000313" key="13">
    <source>
        <dbReference type="Proteomes" id="UP000318294"/>
    </source>
</evidence>
<evidence type="ECO:0000256" key="9">
    <source>
        <dbReference type="ARBA" id="ARBA00023136"/>
    </source>
</evidence>
<feature type="region of interest" description="Disordered" evidence="10">
    <location>
        <begin position="1"/>
        <end position="20"/>
    </location>
</feature>
<accession>A0A554XF56</accession>